<feature type="domain" description="HPt" evidence="18">
    <location>
        <begin position="1"/>
        <end position="105"/>
    </location>
</feature>
<evidence type="ECO:0000313" key="20">
    <source>
        <dbReference type="Proteomes" id="UP000479114"/>
    </source>
</evidence>
<dbReference type="CDD" id="cd16916">
    <property type="entry name" value="HATPase_CheA-like"/>
    <property type="match status" value="1"/>
</dbReference>
<evidence type="ECO:0000256" key="3">
    <source>
        <dbReference type="ARBA" id="ARBA00012438"/>
    </source>
</evidence>
<dbReference type="Pfam" id="PF01584">
    <property type="entry name" value="CheW"/>
    <property type="match status" value="2"/>
</dbReference>
<dbReference type="GO" id="GO:0005737">
    <property type="term" value="C:cytoplasm"/>
    <property type="evidence" value="ECO:0007669"/>
    <property type="project" value="UniProtKB-SubCell"/>
</dbReference>
<keyword evidence="10" id="KW-0418">Kinase</keyword>
<dbReference type="InterPro" id="IPR004105">
    <property type="entry name" value="CheA-like_dim"/>
</dbReference>
<dbReference type="PANTHER" id="PTHR43395">
    <property type="entry name" value="SENSOR HISTIDINE KINASE CHEA"/>
    <property type="match status" value="1"/>
</dbReference>
<keyword evidence="7 14" id="KW-0597">Phosphoprotein</keyword>
<dbReference type="SMART" id="SM01231">
    <property type="entry name" value="H-kinase_dim"/>
    <property type="match status" value="1"/>
</dbReference>
<dbReference type="AlphaFoldDB" id="A0A6C0P969"/>
<evidence type="ECO:0000313" key="19">
    <source>
        <dbReference type="EMBL" id="QHW34163.1"/>
    </source>
</evidence>
<keyword evidence="12" id="KW-0902">Two-component regulatory system</keyword>
<sequence length="853" mass="94568">MESFMMTYLGVYLDELEEQLQILDRSVLELESESASLETIQTIFRAAHTLKGSSAAMGFHYLKDVTHHLESVFDALRQHRLNVTPGLINLLFQCIDYLKEQQAHFRQGQLEEGRDDELISRLQQCLSGSPPAEQGNAERKEPFVNAAATAIDANIHQPEAGRKTIWTDEERSVILRHRKEGTSLYRIEVSLAPDTEMPRVRATLLHRIITESGDLAGVQPPLADWDTDGLLVKEPLTFALATGTAADEIRQRLERVSQVKSVSIAPLVLADPAADARNSAEESSFDLDNASRPAQTSQSKALVQQTVRVDVDRLEHLLNLVGELIIGNTRLQDLKKRFNDRFKHEPEAAVLSEVSDQLGRIISELQPGMMKTRMLPIEHLFSRFPRLVRDLSQQAGKEIDFIIEGKETELDRTLIEEINDPLIHILRNAADHGLEAPDEREAKGKPRKGRLTMQASHRENAIMIRISDDGRGIDPARIKRKAIQKGFISEEAAADMTDKEAISLIFHSGMSTAEQVTELSGRGVGMDIVRARIEKLNGLIEIDTELGKGTVFTIKLPLTLAISKCLLVQLGQHTLALPLVNVIETFRLSDADIQQVHGQEVCCVRGEILPLIRLHRKLNAVREGQGYAVMIGAAEKRVCLFVDRLIANQEIVMKPLGAYLGRIPYLSGATLLGDGSIALILDIHAVMREAGTNVWRMAKSNVKDPSSIVKLLVFMLDGERYALDIRETKEIIKVPELHRVASPAPEICGLIDLRGELMPVVDIRTCLGMPDAELSELSRIMIMNVNGSMTGILVDQVTEVIHVPMDEVEPAPEGIFGSSAAYAQGICKQDGNLVTLMNMNAIVRLKGATMSYA</sequence>
<comment type="catalytic activity">
    <reaction evidence="1">
        <text>ATP + protein L-histidine = ADP + protein N-phospho-L-histidine.</text>
        <dbReference type="EC" id="2.7.13.3"/>
    </reaction>
</comment>
<dbReference type="Gene3D" id="3.30.565.10">
    <property type="entry name" value="Histidine kinase-like ATPase, C-terminal domain"/>
    <property type="match status" value="1"/>
</dbReference>
<dbReference type="EMBL" id="CP048286">
    <property type="protein sequence ID" value="QHW34163.1"/>
    <property type="molecule type" value="Genomic_DNA"/>
</dbReference>
<evidence type="ECO:0000256" key="7">
    <source>
        <dbReference type="ARBA" id="ARBA00022553"/>
    </source>
</evidence>
<feature type="domain" description="Histidine kinase" evidence="16">
    <location>
        <begin position="313"/>
        <end position="560"/>
    </location>
</feature>
<dbReference type="PROSITE" id="PS50109">
    <property type="entry name" value="HIS_KIN"/>
    <property type="match status" value="1"/>
</dbReference>
<dbReference type="KEGG" id="prz:GZH47_27455"/>
<dbReference type="GO" id="GO:0000155">
    <property type="term" value="F:phosphorelay sensor kinase activity"/>
    <property type="evidence" value="ECO:0007669"/>
    <property type="project" value="InterPro"/>
</dbReference>
<keyword evidence="6" id="KW-0145">Chemotaxis</keyword>
<evidence type="ECO:0000259" key="16">
    <source>
        <dbReference type="PROSITE" id="PS50109"/>
    </source>
</evidence>
<dbReference type="SUPFAM" id="SSF47226">
    <property type="entry name" value="Histidine-containing phosphotransfer domain, HPT domain"/>
    <property type="match status" value="1"/>
</dbReference>
<dbReference type="SMART" id="SM00073">
    <property type="entry name" value="HPT"/>
    <property type="match status" value="1"/>
</dbReference>
<dbReference type="InterPro" id="IPR035891">
    <property type="entry name" value="CheY-binding_CheA"/>
</dbReference>
<keyword evidence="8" id="KW-0808">Transferase</keyword>
<dbReference type="InterPro" id="IPR036890">
    <property type="entry name" value="HATPase_C_sf"/>
</dbReference>
<dbReference type="Gene3D" id="2.40.50.180">
    <property type="entry name" value="CheA-289, Domain 4"/>
    <property type="match status" value="1"/>
</dbReference>
<dbReference type="Pfam" id="PF02895">
    <property type="entry name" value="H-kinase_dim"/>
    <property type="match status" value="1"/>
</dbReference>
<evidence type="ECO:0000256" key="9">
    <source>
        <dbReference type="ARBA" id="ARBA00022741"/>
    </source>
</evidence>
<reference evidence="19 20" key="1">
    <citation type="submission" date="2020-02" db="EMBL/GenBank/DDBJ databases">
        <title>Paenibacillus sp. nov., isolated from rhizosphere soil of tomato.</title>
        <authorList>
            <person name="Weon H.-Y."/>
            <person name="Lee S.A."/>
        </authorList>
    </citation>
    <scope>NUCLEOTIDE SEQUENCE [LARGE SCALE GENOMIC DNA]</scope>
    <source>
        <strain evidence="19 20">14171R-81</strain>
    </source>
</reference>
<dbReference type="InterPro" id="IPR037006">
    <property type="entry name" value="CheA-like_homodim_sf"/>
</dbReference>
<dbReference type="InterPro" id="IPR036097">
    <property type="entry name" value="HisK_dim/P_sf"/>
</dbReference>
<comment type="subcellular location">
    <subcellularLocation>
        <location evidence="2">Cytoplasm</location>
    </subcellularLocation>
</comment>
<dbReference type="EC" id="2.7.13.3" evidence="3"/>
<feature type="domain" description="CheW-like" evidence="17">
    <location>
        <begin position="562"/>
        <end position="692"/>
    </location>
</feature>
<dbReference type="PROSITE" id="PS50851">
    <property type="entry name" value="CHEW"/>
    <property type="match status" value="2"/>
</dbReference>
<dbReference type="Gene3D" id="1.10.287.560">
    <property type="entry name" value="Histidine kinase CheA-like, homodimeric domain"/>
    <property type="match status" value="1"/>
</dbReference>
<dbReference type="SUPFAM" id="SSF55052">
    <property type="entry name" value="CheY-binding domain of CheA"/>
    <property type="match status" value="1"/>
</dbReference>
<evidence type="ECO:0000256" key="4">
    <source>
        <dbReference type="ARBA" id="ARBA00021495"/>
    </source>
</evidence>
<evidence type="ECO:0000256" key="12">
    <source>
        <dbReference type="ARBA" id="ARBA00023012"/>
    </source>
</evidence>
<evidence type="ECO:0000256" key="6">
    <source>
        <dbReference type="ARBA" id="ARBA00022500"/>
    </source>
</evidence>
<keyword evidence="11" id="KW-0067">ATP-binding</keyword>
<dbReference type="SUPFAM" id="SSF50341">
    <property type="entry name" value="CheW-like"/>
    <property type="match status" value="2"/>
</dbReference>
<dbReference type="SMART" id="SM00260">
    <property type="entry name" value="CheW"/>
    <property type="match status" value="2"/>
</dbReference>
<keyword evidence="5" id="KW-0963">Cytoplasm</keyword>
<evidence type="ECO:0000256" key="1">
    <source>
        <dbReference type="ARBA" id="ARBA00000085"/>
    </source>
</evidence>
<dbReference type="CDD" id="cd00731">
    <property type="entry name" value="CheA_reg"/>
    <property type="match status" value="1"/>
</dbReference>
<dbReference type="PRINTS" id="PR00344">
    <property type="entry name" value="BCTRLSENSOR"/>
</dbReference>
<dbReference type="Gene3D" id="2.30.30.40">
    <property type="entry name" value="SH3 Domains"/>
    <property type="match status" value="2"/>
</dbReference>
<dbReference type="Pfam" id="PF01627">
    <property type="entry name" value="Hpt"/>
    <property type="match status" value="1"/>
</dbReference>
<dbReference type="InterPro" id="IPR010808">
    <property type="entry name" value="CheA_P2-bd"/>
</dbReference>
<dbReference type="InterPro" id="IPR051315">
    <property type="entry name" value="Bact_Chemotaxis_CheA"/>
</dbReference>
<dbReference type="RefSeq" id="WP_162644156.1">
    <property type="nucleotide sequence ID" value="NZ_CP048286.1"/>
</dbReference>
<feature type="domain" description="CheW-like" evidence="17">
    <location>
        <begin position="708"/>
        <end position="848"/>
    </location>
</feature>
<dbReference type="CDD" id="cd00088">
    <property type="entry name" value="HPT"/>
    <property type="match status" value="1"/>
</dbReference>
<dbReference type="InterPro" id="IPR004358">
    <property type="entry name" value="Sig_transdc_His_kin-like_C"/>
</dbReference>
<evidence type="ECO:0000259" key="17">
    <source>
        <dbReference type="PROSITE" id="PS50851"/>
    </source>
</evidence>
<organism evidence="19 20">
    <name type="scientific">Paenibacillus rhizovicinus</name>
    <dbReference type="NCBI Taxonomy" id="2704463"/>
    <lineage>
        <taxon>Bacteria</taxon>
        <taxon>Bacillati</taxon>
        <taxon>Bacillota</taxon>
        <taxon>Bacilli</taxon>
        <taxon>Bacillales</taxon>
        <taxon>Paenibacillaceae</taxon>
        <taxon>Paenibacillus</taxon>
    </lineage>
</organism>
<dbReference type="InterPro" id="IPR003594">
    <property type="entry name" value="HATPase_dom"/>
</dbReference>
<evidence type="ECO:0000256" key="5">
    <source>
        <dbReference type="ARBA" id="ARBA00022490"/>
    </source>
</evidence>
<dbReference type="Pfam" id="PF02518">
    <property type="entry name" value="HATPase_c"/>
    <property type="match status" value="1"/>
</dbReference>
<feature type="region of interest" description="Disordered" evidence="15">
    <location>
        <begin position="279"/>
        <end position="299"/>
    </location>
</feature>
<dbReference type="InterPro" id="IPR008207">
    <property type="entry name" value="Sig_transdc_His_kin_Hpt_dom"/>
</dbReference>
<evidence type="ECO:0000256" key="10">
    <source>
        <dbReference type="ARBA" id="ARBA00022777"/>
    </source>
</evidence>
<dbReference type="SUPFAM" id="SSF47384">
    <property type="entry name" value="Homodimeric domain of signal transducing histidine kinase"/>
    <property type="match status" value="1"/>
</dbReference>
<dbReference type="GO" id="GO:0005524">
    <property type="term" value="F:ATP binding"/>
    <property type="evidence" value="ECO:0007669"/>
    <property type="project" value="UniProtKB-KW"/>
</dbReference>
<evidence type="ECO:0000256" key="13">
    <source>
        <dbReference type="ARBA" id="ARBA00035100"/>
    </source>
</evidence>
<keyword evidence="9" id="KW-0547">Nucleotide-binding</keyword>
<dbReference type="InterPro" id="IPR002545">
    <property type="entry name" value="CheW-lke_dom"/>
</dbReference>
<name>A0A6C0P969_9BACL</name>
<dbReference type="SUPFAM" id="SSF55874">
    <property type="entry name" value="ATPase domain of HSP90 chaperone/DNA topoisomerase II/histidine kinase"/>
    <property type="match status" value="1"/>
</dbReference>
<dbReference type="Gene3D" id="1.20.120.160">
    <property type="entry name" value="HPT domain"/>
    <property type="match status" value="1"/>
</dbReference>
<protein>
    <recommendedName>
        <fullName evidence="4">Chemotaxis protein CheA</fullName>
        <ecNumber evidence="3">2.7.13.3</ecNumber>
    </recommendedName>
</protein>
<dbReference type="Pfam" id="PF07194">
    <property type="entry name" value="P2"/>
    <property type="match status" value="1"/>
</dbReference>
<evidence type="ECO:0000256" key="8">
    <source>
        <dbReference type="ARBA" id="ARBA00022679"/>
    </source>
</evidence>
<dbReference type="Proteomes" id="UP000479114">
    <property type="component" value="Chromosome"/>
</dbReference>
<feature type="modified residue" description="Phosphohistidine" evidence="14">
    <location>
        <position position="48"/>
    </location>
</feature>
<dbReference type="SMART" id="SM00387">
    <property type="entry name" value="HATPase_c"/>
    <property type="match status" value="1"/>
</dbReference>
<comment type="function">
    <text evidence="13">Involved in the transmission of sensory signals from the chemoreceptors to the flagellar motors. CheA is autophosphorylated; it can transfer its phosphate group to either CheB or CheY.</text>
</comment>
<dbReference type="PANTHER" id="PTHR43395:SF10">
    <property type="entry name" value="CHEMOTAXIS PROTEIN CHEA"/>
    <property type="match status" value="1"/>
</dbReference>
<dbReference type="GO" id="GO:0006935">
    <property type="term" value="P:chemotaxis"/>
    <property type="evidence" value="ECO:0007669"/>
    <property type="project" value="UniProtKB-KW"/>
</dbReference>
<keyword evidence="20" id="KW-1185">Reference proteome</keyword>
<dbReference type="InterPro" id="IPR005467">
    <property type="entry name" value="His_kinase_dom"/>
</dbReference>
<dbReference type="InterPro" id="IPR036641">
    <property type="entry name" value="HPT_dom_sf"/>
</dbReference>
<evidence type="ECO:0000256" key="2">
    <source>
        <dbReference type="ARBA" id="ARBA00004496"/>
    </source>
</evidence>
<dbReference type="Gene3D" id="3.30.70.1110">
    <property type="entry name" value="Histidine kinase CheA-like, P2 response regulator-binding domain"/>
    <property type="match status" value="1"/>
</dbReference>
<dbReference type="InterPro" id="IPR036061">
    <property type="entry name" value="CheW-like_dom_sf"/>
</dbReference>
<evidence type="ECO:0000256" key="11">
    <source>
        <dbReference type="ARBA" id="ARBA00022840"/>
    </source>
</evidence>
<gene>
    <name evidence="19" type="ORF">GZH47_27455</name>
</gene>
<dbReference type="FunFam" id="3.30.565.10:FF:000016">
    <property type="entry name" value="Chemotaxis protein CheA, putative"/>
    <property type="match status" value="1"/>
</dbReference>
<proteinExistence type="predicted"/>
<dbReference type="PROSITE" id="PS50894">
    <property type="entry name" value="HPT"/>
    <property type="match status" value="1"/>
</dbReference>
<evidence type="ECO:0000256" key="15">
    <source>
        <dbReference type="SAM" id="MobiDB-lite"/>
    </source>
</evidence>
<accession>A0A6C0P969</accession>
<evidence type="ECO:0000259" key="18">
    <source>
        <dbReference type="PROSITE" id="PS50894"/>
    </source>
</evidence>
<dbReference type="InterPro" id="IPR037052">
    <property type="entry name" value="CheA-like_P2_sf"/>
</dbReference>
<evidence type="ECO:0000256" key="14">
    <source>
        <dbReference type="PROSITE-ProRule" id="PRU00110"/>
    </source>
</evidence>